<evidence type="ECO:0000256" key="3">
    <source>
        <dbReference type="ARBA" id="ARBA00023315"/>
    </source>
</evidence>
<reference evidence="5" key="1">
    <citation type="journal article" date="2008" name="Nat. Genet.">
        <title>The Pristionchus pacificus genome provides a unique perspective on nematode lifestyle and parasitism.</title>
        <authorList>
            <person name="Dieterich C."/>
            <person name="Clifton S.W."/>
            <person name="Schuster L.N."/>
            <person name="Chinwalla A."/>
            <person name="Delehaunty K."/>
            <person name="Dinkelacker I."/>
            <person name="Fulton L."/>
            <person name="Fulton R."/>
            <person name="Godfrey J."/>
            <person name="Minx P."/>
            <person name="Mitreva M."/>
            <person name="Roeseler W."/>
            <person name="Tian H."/>
            <person name="Witte H."/>
            <person name="Yang S.P."/>
            <person name="Wilson R.K."/>
            <person name="Sommer R.J."/>
        </authorList>
    </citation>
    <scope>NUCLEOTIDE SEQUENCE [LARGE SCALE GENOMIC DNA]</scope>
    <source>
        <strain evidence="5">PS312</strain>
    </source>
</reference>
<dbReference type="OrthoDB" id="5043642at2759"/>
<dbReference type="Gene3D" id="3.40.630.30">
    <property type="match status" value="1"/>
</dbReference>
<evidence type="ECO:0000313" key="5">
    <source>
        <dbReference type="Proteomes" id="UP000005239"/>
    </source>
</evidence>
<dbReference type="InterPro" id="IPR000182">
    <property type="entry name" value="GNAT_dom"/>
</dbReference>
<evidence type="ECO:0000313" key="4">
    <source>
        <dbReference type="EnsemblMetazoa" id="PPA38023.1"/>
    </source>
</evidence>
<accession>A0A8R1UVE6</accession>
<name>A0A2A6CHI7_PRIPA</name>
<keyword evidence="2" id="KW-0808">Transferase</keyword>
<evidence type="ECO:0000256" key="1">
    <source>
        <dbReference type="ARBA" id="ARBA00009342"/>
    </source>
</evidence>
<dbReference type="InterPro" id="IPR016181">
    <property type="entry name" value="Acyl_CoA_acyltransferase"/>
</dbReference>
<dbReference type="Pfam" id="PF13302">
    <property type="entry name" value="Acetyltransf_3"/>
    <property type="match status" value="1"/>
</dbReference>
<keyword evidence="3" id="KW-0012">Acyltransferase</keyword>
<dbReference type="PANTHER" id="PTHR13256">
    <property type="entry name" value="N-ACETYLTRANSFERASE 9"/>
    <property type="match status" value="1"/>
</dbReference>
<proteinExistence type="inferred from homology"/>
<evidence type="ECO:0000256" key="2">
    <source>
        <dbReference type="ARBA" id="ARBA00022679"/>
    </source>
</evidence>
<dbReference type="PANTHER" id="PTHR13256:SF16">
    <property type="entry name" value="ALPHA_BETA-TUBULIN-N-ACETYLTRANSFERASE 9"/>
    <property type="match status" value="1"/>
</dbReference>
<dbReference type="SUPFAM" id="SSF55729">
    <property type="entry name" value="Acyl-CoA N-acyltransferases (Nat)"/>
    <property type="match status" value="1"/>
</dbReference>
<reference evidence="4" key="2">
    <citation type="submission" date="2022-06" db="UniProtKB">
        <authorList>
            <consortium name="EnsemblMetazoa"/>
        </authorList>
    </citation>
    <scope>IDENTIFICATION</scope>
    <source>
        <strain evidence="4">PS312</strain>
    </source>
</reference>
<dbReference type="EnsemblMetazoa" id="PPA38023.1">
    <property type="protein sequence ID" value="PPA38023.1"/>
    <property type="gene ID" value="WBGene00276392"/>
</dbReference>
<dbReference type="InterPro" id="IPR039135">
    <property type="entry name" value="NAT9-like"/>
</dbReference>
<dbReference type="AlphaFoldDB" id="A0A2A6CHI7"/>
<dbReference type="Proteomes" id="UP000005239">
    <property type="component" value="Unassembled WGS sequence"/>
</dbReference>
<organism evidence="4 5">
    <name type="scientific">Pristionchus pacificus</name>
    <name type="common">Parasitic nematode worm</name>
    <dbReference type="NCBI Taxonomy" id="54126"/>
    <lineage>
        <taxon>Eukaryota</taxon>
        <taxon>Metazoa</taxon>
        <taxon>Ecdysozoa</taxon>
        <taxon>Nematoda</taxon>
        <taxon>Chromadorea</taxon>
        <taxon>Rhabditida</taxon>
        <taxon>Rhabditina</taxon>
        <taxon>Diplogasteromorpha</taxon>
        <taxon>Diplogasteroidea</taxon>
        <taxon>Neodiplogasteridae</taxon>
        <taxon>Pristionchus</taxon>
    </lineage>
</organism>
<gene>
    <name evidence="4" type="primary">WBGene00276392</name>
</gene>
<protein>
    <submittedName>
        <fullName evidence="4">N-acetyltransferase domain-containing protein</fullName>
    </submittedName>
</protein>
<accession>A0A2A6CHI7</accession>
<comment type="similarity">
    <text evidence="1">Belongs to the acetyltransferase family. GNAT subfamily.</text>
</comment>
<sequence length="214" mass="25144">MRQNQFVRLVGERVVLVPYERRHVPIYHEWMNRPELLEYGIFGVSQATASEPLTLAEEYDMQRSWRKDDDKLTFIILDKQKYDASGKDELSSMAGDVNLFISDQAEVEIMIADKASQGKGFGTEAVQMMLGYMLEEINGEMEFIAKIGYDNASSIRLFVHNFGFVEETRSEVFREISYRLPREHHERFRLYYRTKVTKERIEERPEDIELPDVA</sequence>
<dbReference type="GO" id="GO:0008080">
    <property type="term" value="F:N-acetyltransferase activity"/>
    <property type="evidence" value="ECO:0007669"/>
    <property type="project" value="InterPro"/>
</dbReference>
<keyword evidence="5" id="KW-1185">Reference proteome</keyword>